<feature type="region of interest" description="Disordered" evidence="1">
    <location>
        <begin position="490"/>
        <end position="514"/>
    </location>
</feature>
<dbReference type="InterPro" id="IPR056866">
    <property type="entry name" value="Znf_WRKY19"/>
</dbReference>
<feature type="domain" description="WRKY19-like zinc finger" evidence="2">
    <location>
        <begin position="327"/>
        <end position="351"/>
    </location>
</feature>
<proteinExistence type="predicted"/>
<feature type="domain" description="WRKY19-like zinc finger" evidence="2">
    <location>
        <begin position="277"/>
        <end position="301"/>
    </location>
</feature>
<protein>
    <recommendedName>
        <fullName evidence="2">WRKY19-like zinc finger domain-containing protein</fullName>
    </recommendedName>
</protein>
<dbReference type="Pfam" id="PF24906">
    <property type="entry name" value="Zf_WRKY19"/>
    <property type="match status" value="8"/>
</dbReference>
<dbReference type="AlphaFoldDB" id="A0A5N6PTG1"/>
<dbReference type="PANTHER" id="PTHR31827:SF45">
    <property type="entry name" value="LORICRIN-RELATED PROTEIN"/>
    <property type="match status" value="1"/>
</dbReference>
<organism evidence="3 4">
    <name type="scientific">Mikania micrantha</name>
    <name type="common">bitter vine</name>
    <dbReference type="NCBI Taxonomy" id="192012"/>
    <lineage>
        <taxon>Eukaryota</taxon>
        <taxon>Viridiplantae</taxon>
        <taxon>Streptophyta</taxon>
        <taxon>Embryophyta</taxon>
        <taxon>Tracheophyta</taxon>
        <taxon>Spermatophyta</taxon>
        <taxon>Magnoliopsida</taxon>
        <taxon>eudicotyledons</taxon>
        <taxon>Gunneridae</taxon>
        <taxon>Pentapetalae</taxon>
        <taxon>asterids</taxon>
        <taxon>campanulids</taxon>
        <taxon>Asterales</taxon>
        <taxon>Asteraceae</taxon>
        <taxon>Asteroideae</taxon>
        <taxon>Heliantheae alliance</taxon>
        <taxon>Eupatorieae</taxon>
        <taxon>Mikania</taxon>
    </lineage>
</organism>
<dbReference type="PANTHER" id="PTHR31827">
    <property type="entry name" value="EMB|CAB89363.1"/>
    <property type="match status" value="1"/>
</dbReference>
<feature type="compositionally biased region" description="Gly residues" evidence="1">
    <location>
        <begin position="502"/>
        <end position="514"/>
    </location>
</feature>
<feature type="domain" description="WRKY19-like zinc finger" evidence="2">
    <location>
        <begin position="227"/>
        <end position="251"/>
    </location>
</feature>
<feature type="domain" description="WRKY19-like zinc finger" evidence="2">
    <location>
        <begin position="403"/>
        <end position="427"/>
    </location>
</feature>
<feature type="domain" description="WRKY19-like zinc finger" evidence="2">
    <location>
        <begin position="302"/>
        <end position="326"/>
    </location>
</feature>
<dbReference type="EMBL" id="SZYD01000003">
    <property type="protein sequence ID" value="KAD6796467.1"/>
    <property type="molecule type" value="Genomic_DNA"/>
</dbReference>
<dbReference type="OrthoDB" id="77038at2759"/>
<gene>
    <name evidence="3" type="ORF">E3N88_07363</name>
</gene>
<evidence type="ECO:0000256" key="1">
    <source>
        <dbReference type="SAM" id="MobiDB-lite"/>
    </source>
</evidence>
<evidence type="ECO:0000313" key="4">
    <source>
        <dbReference type="Proteomes" id="UP000326396"/>
    </source>
</evidence>
<keyword evidence="4" id="KW-1185">Reference proteome</keyword>
<accession>A0A5N6PTG1</accession>
<name>A0A5N6PTG1_9ASTR</name>
<sequence length="514" mass="53684">MTDTPPDFPSNSVSKAYKCVQKVVNDGISFPTSSYAYENKRKPSLMDTGLDLQDGSSLSIGLGCSMSSSITMFSNKEIEEHSSRNLDLTMNLYNQTEVDLELSLAAGSVESNVTRSSNPFNGKPWVTSSTMTSAGFQLVDEGSTSSRWKLPLLAPLQTAEPVYPFLYDSNRPNLVVHSGSGSGFGSIGTGSVPPQPRCNTNMKNCQFIGCTRGARGASGFCISHGGGRRCQREGCQKGAEGKTVFCKAHGGGRRCEFLGCTKSAEGRTDHCIGHGGGRRCSHEGCTHAARGKSGLCIRHGGGKRCKMEGCTKSAEGASGLCISHGGGKRCQYLACTKGAQGSTMFCKAHGGGKRCTFFGCTKGAEGSTNLCKGHGGGKRCKFDGGCSKSVHGGTSFCVSHGGGKRCSMPECTKSARGRTSFCVRHGGGKRCKHDGCGKSAQGRTEFCKAHGGGKQRAWVRVEPDKQNPALEIAGPEGRVHGGSLMALLRGSTSDPSEPGGVRVIGGGGSVDGCK</sequence>
<comment type="caution">
    <text evidence="3">The sequence shown here is derived from an EMBL/GenBank/DDBJ whole genome shotgun (WGS) entry which is preliminary data.</text>
</comment>
<feature type="domain" description="WRKY19-like zinc finger" evidence="2">
    <location>
        <begin position="203"/>
        <end position="226"/>
    </location>
</feature>
<dbReference type="Proteomes" id="UP000326396">
    <property type="component" value="Linkage Group LG11"/>
</dbReference>
<feature type="domain" description="WRKY19-like zinc finger" evidence="2">
    <location>
        <begin position="428"/>
        <end position="452"/>
    </location>
</feature>
<evidence type="ECO:0000313" key="3">
    <source>
        <dbReference type="EMBL" id="KAD6796467.1"/>
    </source>
</evidence>
<reference evidence="3 4" key="1">
    <citation type="submission" date="2019-05" db="EMBL/GenBank/DDBJ databases">
        <title>Mikania micrantha, genome provides insights into the molecular mechanism of rapid growth.</title>
        <authorList>
            <person name="Liu B."/>
        </authorList>
    </citation>
    <scope>NUCLEOTIDE SEQUENCE [LARGE SCALE GENOMIC DNA]</scope>
    <source>
        <strain evidence="3">NLD-2019</strain>
        <tissue evidence="3">Leaf</tissue>
    </source>
</reference>
<feature type="domain" description="WRKY19-like zinc finger" evidence="2">
    <location>
        <begin position="252"/>
        <end position="276"/>
    </location>
</feature>
<evidence type="ECO:0000259" key="2">
    <source>
        <dbReference type="Pfam" id="PF24906"/>
    </source>
</evidence>